<keyword evidence="3" id="KW-1185">Reference proteome</keyword>
<keyword evidence="1" id="KW-0732">Signal</keyword>
<evidence type="ECO:0008006" key="4">
    <source>
        <dbReference type="Google" id="ProtNLM"/>
    </source>
</evidence>
<dbReference type="GeneID" id="64701677"/>
<dbReference type="AlphaFoldDB" id="A0A9P7EQE9"/>
<evidence type="ECO:0000313" key="2">
    <source>
        <dbReference type="EMBL" id="KAG2083602.1"/>
    </source>
</evidence>
<organism evidence="2 3">
    <name type="scientific">Suillus discolor</name>
    <dbReference type="NCBI Taxonomy" id="1912936"/>
    <lineage>
        <taxon>Eukaryota</taxon>
        <taxon>Fungi</taxon>
        <taxon>Dikarya</taxon>
        <taxon>Basidiomycota</taxon>
        <taxon>Agaricomycotina</taxon>
        <taxon>Agaricomycetes</taxon>
        <taxon>Agaricomycetidae</taxon>
        <taxon>Boletales</taxon>
        <taxon>Suillineae</taxon>
        <taxon>Suillaceae</taxon>
        <taxon>Suillus</taxon>
    </lineage>
</organism>
<feature type="signal peptide" evidence="1">
    <location>
        <begin position="1"/>
        <end position="18"/>
    </location>
</feature>
<gene>
    <name evidence="2" type="ORF">F5147DRAFT_733124</name>
</gene>
<dbReference type="Proteomes" id="UP000823399">
    <property type="component" value="Unassembled WGS sequence"/>
</dbReference>
<evidence type="ECO:0000256" key="1">
    <source>
        <dbReference type="SAM" id="SignalP"/>
    </source>
</evidence>
<proteinExistence type="predicted"/>
<comment type="caution">
    <text evidence="2">The sequence shown here is derived from an EMBL/GenBank/DDBJ whole genome shotgun (WGS) entry which is preliminary data.</text>
</comment>
<evidence type="ECO:0000313" key="3">
    <source>
        <dbReference type="Proteomes" id="UP000823399"/>
    </source>
</evidence>
<name>A0A9P7EQE9_9AGAM</name>
<dbReference type="RefSeq" id="XP_041284429.1">
    <property type="nucleotide sequence ID" value="XM_041439418.1"/>
</dbReference>
<dbReference type="EMBL" id="JABBWM010000265">
    <property type="protein sequence ID" value="KAG2083602.1"/>
    <property type="molecule type" value="Genomic_DNA"/>
</dbReference>
<sequence>MLMCCRLTVLGFTVPAGCYTIHGTATAYVCTHTLLVLCPRRHGHQRPVGGTFPLFTRQVLKLTPSFVRCSSLPQRWCPSSLSPSGADMRDLPLTHLIL</sequence>
<accession>A0A9P7EQE9</accession>
<protein>
    <recommendedName>
        <fullName evidence="4">Secreted protein</fullName>
    </recommendedName>
</protein>
<feature type="chain" id="PRO_5040107485" description="Secreted protein" evidence="1">
    <location>
        <begin position="19"/>
        <end position="98"/>
    </location>
</feature>
<reference evidence="2" key="1">
    <citation type="journal article" date="2020" name="New Phytol.">
        <title>Comparative genomics reveals dynamic genome evolution in host specialist ectomycorrhizal fungi.</title>
        <authorList>
            <person name="Lofgren L.A."/>
            <person name="Nguyen N.H."/>
            <person name="Vilgalys R."/>
            <person name="Ruytinx J."/>
            <person name="Liao H.L."/>
            <person name="Branco S."/>
            <person name="Kuo A."/>
            <person name="LaButti K."/>
            <person name="Lipzen A."/>
            <person name="Andreopoulos W."/>
            <person name="Pangilinan J."/>
            <person name="Riley R."/>
            <person name="Hundley H."/>
            <person name="Na H."/>
            <person name="Barry K."/>
            <person name="Grigoriev I.V."/>
            <person name="Stajich J.E."/>
            <person name="Kennedy P.G."/>
        </authorList>
    </citation>
    <scope>NUCLEOTIDE SEQUENCE</scope>
    <source>
        <strain evidence="2">FC423</strain>
    </source>
</reference>